<accession>A0A969WAC3</accession>
<reference evidence="1" key="1">
    <citation type="submission" date="2020-03" db="EMBL/GenBank/DDBJ databases">
        <title>Solimonas marina sp. nov., isolated from deep seawater of the Pacific Ocean.</title>
        <authorList>
            <person name="Liu X."/>
            <person name="Lai Q."/>
            <person name="Sun F."/>
            <person name="Gai Y."/>
            <person name="Li G."/>
            <person name="Shao Z."/>
        </authorList>
    </citation>
    <scope>NUCLEOTIDE SEQUENCE</scope>
    <source>
        <strain evidence="1">C16B3</strain>
    </source>
</reference>
<name>A0A969WAC3_9GAMM</name>
<dbReference type="InterPro" id="IPR021302">
    <property type="entry name" value="DUF2780_VcgC/VcgE"/>
</dbReference>
<dbReference type="RefSeq" id="WP_168147632.1">
    <property type="nucleotide sequence ID" value="NZ_JAAVXB010000004.1"/>
</dbReference>
<protein>
    <recommendedName>
        <fullName evidence="3">DUF2780 domain-containing protein</fullName>
    </recommendedName>
</protein>
<evidence type="ECO:0000313" key="1">
    <source>
        <dbReference type="EMBL" id="NKF22368.1"/>
    </source>
</evidence>
<keyword evidence="2" id="KW-1185">Reference proteome</keyword>
<dbReference type="Pfam" id="PF11075">
    <property type="entry name" value="DUF2780"/>
    <property type="match status" value="1"/>
</dbReference>
<dbReference type="Proteomes" id="UP000653472">
    <property type="component" value="Unassembled WGS sequence"/>
</dbReference>
<dbReference type="EMBL" id="JAAVXB010000004">
    <property type="protein sequence ID" value="NKF22368.1"/>
    <property type="molecule type" value="Genomic_DNA"/>
</dbReference>
<proteinExistence type="predicted"/>
<sequence length="153" mass="14965">MSTIVDALAQQFHLSPAQVEGAAGSLFKFAQQHAEGTAFQQLIAAAPQIAEWLNKAPDSGHAGGGLLGGLLGGLAGESGAAGAAALVATLEKSGLNAQTIAQFVPALLQQLSKHVDPALLNQVIASVPALKTLTEGGAAGGLGGVLGGLLGGQ</sequence>
<evidence type="ECO:0008006" key="3">
    <source>
        <dbReference type="Google" id="ProtNLM"/>
    </source>
</evidence>
<comment type="caution">
    <text evidence="1">The sequence shown here is derived from an EMBL/GenBank/DDBJ whole genome shotgun (WGS) entry which is preliminary data.</text>
</comment>
<organism evidence="1 2">
    <name type="scientific">Solimonas marina</name>
    <dbReference type="NCBI Taxonomy" id="2714601"/>
    <lineage>
        <taxon>Bacteria</taxon>
        <taxon>Pseudomonadati</taxon>
        <taxon>Pseudomonadota</taxon>
        <taxon>Gammaproteobacteria</taxon>
        <taxon>Nevskiales</taxon>
        <taxon>Nevskiaceae</taxon>
        <taxon>Solimonas</taxon>
    </lineage>
</organism>
<gene>
    <name evidence="1" type="ORF">G7Y82_08555</name>
</gene>
<evidence type="ECO:0000313" key="2">
    <source>
        <dbReference type="Proteomes" id="UP000653472"/>
    </source>
</evidence>
<dbReference type="AlphaFoldDB" id="A0A969WAC3"/>